<dbReference type="RefSeq" id="WP_113062691.1">
    <property type="nucleotide sequence ID" value="NZ_CAUPHC010000053.1"/>
</dbReference>
<comment type="similarity">
    <text evidence="1">Belongs to the GSP E family.</text>
</comment>
<dbReference type="Pfam" id="PF00437">
    <property type="entry name" value="T2SSE"/>
    <property type="match status" value="1"/>
</dbReference>
<evidence type="ECO:0000313" key="4">
    <source>
        <dbReference type="Proteomes" id="UP000250242"/>
    </source>
</evidence>
<sequence>MNTGHEGSLTTLHANSPRDAIARLEVMILMAGMDIPLSAIREHIASSIDFIVQQTRLSNGRRVVSSIVEVCGLESGIIKIQEIFKFQKGASSGFYGLGIIPEQFERLKEQGLALDIEQFNQVTLSTTQSAHSLH</sequence>
<feature type="domain" description="Bacterial type II secretion system protein E" evidence="2">
    <location>
        <begin position="1"/>
        <end position="54"/>
    </location>
</feature>
<organism evidence="3 4">
    <name type="scientific">Oligella urethralis</name>
    <dbReference type="NCBI Taxonomy" id="90245"/>
    <lineage>
        <taxon>Bacteria</taxon>
        <taxon>Pseudomonadati</taxon>
        <taxon>Pseudomonadota</taxon>
        <taxon>Betaproteobacteria</taxon>
        <taxon>Burkholderiales</taxon>
        <taxon>Alcaligenaceae</taxon>
        <taxon>Oligella</taxon>
    </lineage>
</organism>
<dbReference type="EMBL" id="UATH01000001">
    <property type="protein sequence ID" value="SPY08464.1"/>
    <property type="molecule type" value="Genomic_DNA"/>
</dbReference>
<dbReference type="InterPro" id="IPR050921">
    <property type="entry name" value="T4SS_GSP_E_ATPase"/>
</dbReference>
<dbReference type="AlphaFoldDB" id="A0A2X1WIR1"/>
<proteinExistence type="inferred from homology"/>
<dbReference type="SUPFAM" id="SSF52540">
    <property type="entry name" value="P-loop containing nucleoside triphosphate hydrolases"/>
    <property type="match status" value="1"/>
</dbReference>
<gene>
    <name evidence="3" type="ORF">NCTC11009_01690</name>
</gene>
<evidence type="ECO:0000313" key="3">
    <source>
        <dbReference type="EMBL" id="SPY08464.1"/>
    </source>
</evidence>
<dbReference type="Gene3D" id="3.40.50.300">
    <property type="entry name" value="P-loop containing nucleotide triphosphate hydrolases"/>
    <property type="match status" value="1"/>
</dbReference>
<accession>A0A2X1WIR1</accession>
<evidence type="ECO:0000256" key="1">
    <source>
        <dbReference type="ARBA" id="ARBA00006611"/>
    </source>
</evidence>
<name>A0A2X1WIR1_9BURK</name>
<evidence type="ECO:0000259" key="2">
    <source>
        <dbReference type="Pfam" id="PF00437"/>
    </source>
</evidence>
<dbReference type="InterPro" id="IPR001482">
    <property type="entry name" value="T2SS/T4SS_dom"/>
</dbReference>
<protein>
    <submittedName>
        <fullName evidence="3">Type IV secretion system ATPase VirB11</fullName>
    </submittedName>
</protein>
<dbReference type="Proteomes" id="UP000250242">
    <property type="component" value="Unassembled WGS sequence"/>
</dbReference>
<dbReference type="PANTHER" id="PTHR30486:SF6">
    <property type="entry name" value="TYPE IV PILUS RETRACTATION ATPASE PILT"/>
    <property type="match status" value="1"/>
</dbReference>
<reference evidence="3 4" key="1">
    <citation type="submission" date="2018-06" db="EMBL/GenBank/DDBJ databases">
        <authorList>
            <consortium name="Pathogen Informatics"/>
            <person name="Doyle S."/>
        </authorList>
    </citation>
    <scope>NUCLEOTIDE SEQUENCE [LARGE SCALE GENOMIC DNA]</scope>
    <source>
        <strain evidence="3 4">NCTC11009</strain>
    </source>
</reference>
<dbReference type="InterPro" id="IPR027417">
    <property type="entry name" value="P-loop_NTPase"/>
</dbReference>
<dbReference type="GO" id="GO:0016887">
    <property type="term" value="F:ATP hydrolysis activity"/>
    <property type="evidence" value="ECO:0007669"/>
    <property type="project" value="InterPro"/>
</dbReference>
<dbReference type="PANTHER" id="PTHR30486">
    <property type="entry name" value="TWITCHING MOTILITY PROTEIN PILT"/>
    <property type="match status" value="1"/>
</dbReference>